<dbReference type="Proteomes" id="UP000193200">
    <property type="component" value="Unassembled WGS sequence"/>
</dbReference>
<name>A0A1Y5TZA4_9PROT</name>
<dbReference type="InParanoid" id="A0A1Y5TZA4"/>
<reference evidence="5 6" key="1">
    <citation type="submission" date="2017-03" db="EMBL/GenBank/DDBJ databases">
        <authorList>
            <person name="Afonso C.L."/>
            <person name="Miller P.J."/>
            <person name="Scott M.A."/>
            <person name="Spackman E."/>
            <person name="Goraichik I."/>
            <person name="Dimitrov K.M."/>
            <person name="Suarez D.L."/>
            <person name="Swayne D.E."/>
        </authorList>
    </citation>
    <scope>NUCLEOTIDE SEQUENCE [LARGE SCALE GENOMIC DNA]</scope>
    <source>
        <strain evidence="5 6">CECT 7691</strain>
    </source>
</reference>
<keyword evidence="5" id="KW-0560">Oxidoreductase</keyword>
<dbReference type="InterPro" id="IPR002938">
    <property type="entry name" value="FAD-bd"/>
</dbReference>
<gene>
    <name evidence="5" type="primary">mhpA</name>
    <name evidence="5" type="ORF">OCH7691_04407</name>
</gene>
<protein>
    <submittedName>
        <fullName evidence="5">3-(3-hydroxy-phenyl)propionate/3-hydroxycinnamic acid hydroxylase</fullName>
        <ecNumber evidence="5">1.14.13.127</ecNumber>
    </submittedName>
</protein>
<dbReference type="GO" id="GO:0008688">
    <property type="term" value="F:3-(3-hydroxyphenyl)propionate hydroxylase activity"/>
    <property type="evidence" value="ECO:0007669"/>
    <property type="project" value="UniProtKB-EC"/>
</dbReference>
<dbReference type="Pfam" id="PF01494">
    <property type="entry name" value="FAD_binding_3"/>
    <property type="match status" value="1"/>
</dbReference>
<dbReference type="Gene3D" id="3.30.70.2450">
    <property type="match status" value="1"/>
</dbReference>
<dbReference type="PANTHER" id="PTHR43004:SF19">
    <property type="entry name" value="BINDING MONOOXYGENASE, PUTATIVE (JCVI)-RELATED"/>
    <property type="match status" value="1"/>
</dbReference>
<dbReference type="Gene3D" id="3.50.50.60">
    <property type="entry name" value="FAD/NAD(P)-binding domain"/>
    <property type="match status" value="1"/>
</dbReference>
<dbReference type="Gene3D" id="3.40.30.120">
    <property type="match status" value="1"/>
</dbReference>
<keyword evidence="3" id="KW-0274">FAD</keyword>
<accession>A0A1Y5TZA4</accession>
<dbReference type="NCBIfam" id="NF006002">
    <property type="entry name" value="PRK08132.1"/>
    <property type="match status" value="1"/>
</dbReference>
<evidence type="ECO:0000313" key="5">
    <source>
        <dbReference type="EMBL" id="SLN77416.1"/>
    </source>
</evidence>
<evidence type="ECO:0000256" key="2">
    <source>
        <dbReference type="ARBA" id="ARBA00022630"/>
    </source>
</evidence>
<evidence type="ECO:0000259" key="4">
    <source>
        <dbReference type="Pfam" id="PF01494"/>
    </source>
</evidence>
<evidence type="ECO:0000313" key="6">
    <source>
        <dbReference type="Proteomes" id="UP000193200"/>
    </source>
</evidence>
<feature type="domain" description="FAD-binding" evidence="4">
    <location>
        <begin position="25"/>
        <end position="360"/>
    </location>
</feature>
<comment type="cofactor">
    <cofactor evidence="1">
        <name>FAD</name>
        <dbReference type="ChEBI" id="CHEBI:57692"/>
    </cofactor>
</comment>
<dbReference type="OrthoDB" id="9791689at2"/>
<evidence type="ECO:0000256" key="3">
    <source>
        <dbReference type="ARBA" id="ARBA00022827"/>
    </source>
</evidence>
<dbReference type="PANTHER" id="PTHR43004">
    <property type="entry name" value="TRK SYSTEM POTASSIUM UPTAKE PROTEIN"/>
    <property type="match status" value="1"/>
</dbReference>
<dbReference type="EC" id="1.14.13.127" evidence="5"/>
<dbReference type="AlphaFoldDB" id="A0A1Y5TZA4"/>
<dbReference type="RefSeq" id="WP_085885742.1">
    <property type="nucleotide sequence ID" value="NZ_FWFR01000007.1"/>
</dbReference>
<dbReference type="InterPro" id="IPR050641">
    <property type="entry name" value="RIFMO-like"/>
</dbReference>
<dbReference type="GO" id="GO:0071949">
    <property type="term" value="F:FAD binding"/>
    <property type="evidence" value="ECO:0007669"/>
    <property type="project" value="InterPro"/>
</dbReference>
<keyword evidence="2" id="KW-0285">Flavoprotein</keyword>
<proteinExistence type="predicted"/>
<dbReference type="EMBL" id="FWFR01000007">
    <property type="protein sequence ID" value="SLN77416.1"/>
    <property type="molecule type" value="Genomic_DNA"/>
</dbReference>
<dbReference type="FunCoup" id="A0A1Y5TZA4">
    <property type="interactions" value="383"/>
</dbReference>
<dbReference type="InterPro" id="IPR036188">
    <property type="entry name" value="FAD/NAD-bd_sf"/>
</dbReference>
<dbReference type="SUPFAM" id="SSF51905">
    <property type="entry name" value="FAD/NAD(P)-binding domain"/>
    <property type="match status" value="1"/>
</dbReference>
<sequence>MGTYDYPRYAARPLAELKARSTSTADVAIVGGGMVGLTMALELARRGVGTVVLDEDDTVSHGSRAICQAQRTLEVWDRLGLAEPMMARGVTWNEGRVYHRDRELYSFNLRKDSRARFPAFINLQQYHVEATLAEAAHREPLIDLRWRNRVTAIDVAGEPLRLGVETPEGGYEMPARYVIAADGARSTIRRQLGLQFRGKVFEDHFLIADIVMDAPFPAERRFWFDPPFAPGQSALLHMQPDRVWRLDFQLGWNIDRDRELEPEAVRSRVRRMLGEDIAFELEWVSIYTFQCRRLDRFRHGRVLFVGDAAHQVSPFGARGGNSGVQDVDNLGWKLALVLDGRAPESLLDSYDAERVHAADENIGHSTRATEFITPKTDVSRIFRDATLELAGRLPFARAFVNSGRLSTATVLPADGPGNVGGSTVRSGVPVGAPCPNLPAISCDGAPGHLLGRLDGAGFVCLLFVNGRTTLSADDRRAFAALAGADIPVRTLIVDRAGGTADADHLPDPGGLLADAFGAEDGACWLVRPDQHVAARWPAFDPARVASALDRICGRSGAVNPRGA</sequence>
<evidence type="ECO:0000256" key="1">
    <source>
        <dbReference type="ARBA" id="ARBA00001974"/>
    </source>
</evidence>
<dbReference type="PRINTS" id="PR00420">
    <property type="entry name" value="RNGMNOXGNASE"/>
</dbReference>
<keyword evidence="6" id="KW-1185">Reference proteome</keyword>
<organism evidence="5 6">
    <name type="scientific">Oceanibacterium hippocampi</name>
    <dbReference type="NCBI Taxonomy" id="745714"/>
    <lineage>
        <taxon>Bacteria</taxon>
        <taxon>Pseudomonadati</taxon>
        <taxon>Pseudomonadota</taxon>
        <taxon>Alphaproteobacteria</taxon>
        <taxon>Sneathiellales</taxon>
        <taxon>Sneathiellaceae</taxon>
        <taxon>Oceanibacterium</taxon>
    </lineage>
</organism>